<dbReference type="InterPro" id="IPR015943">
    <property type="entry name" value="WD40/YVTN_repeat-like_dom_sf"/>
</dbReference>
<dbReference type="Gene3D" id="2.130.10.10">
    <property type="entry name" value="YVTN repeat-like/Quinoprotein amine dehydrogenase"/>
    <property type="match status" value="4"/>
</dbReference>
<gene>
    <name evidence="4" type="ORF">PEC302110_07200</name>
</gene>
<feature type="domain" description="Dystroglycan-type cadherin-like" evidence="3">
    <location>
        <begin position="1608"/>
        <end position="1711"/>
    </location>
</feature>
<dbReference type="Pfam" id="PF05345">
    <property type="entry name" value="He_PIG"/>
    <property type="match status" value="1"/>
</dbReference>
<dbReference type="Gene3D" id="2.60.40.10">
    <property type="entry name" value="Immunoglobulins"/>
    <property type="match status" value="2"/>
</dbReference>
<evidence type="ECO:0000313" key="4">
    <source>
        <dbReference type="EMBL" id="BES83623.1"/>
    </source>
</evidence>
<protein>
    <recommendedName>
        <fullName evidence="3">Dystroglycan-type cadherin-like domain-containing protein</fullName>
    </recommendedName>
</protein>
<comment type="similarity">
    <text evidence="1">Belongs to the cycloisomerase 2 family.</text>
</comment>
<evidence type="ECO:0000259" key="3">
    <source>
        <dbReference type="SMART" id="SM00736"/>
    </source>
</evidence>
<keyword evidence="2" id="KW-0119">Carbohydrate metabolism</keyword>
<dbReference type="KEGG" id="parl:PEC302110_07200"/>
<name>A0AAN0MK27_9GAMM</name>
<dbReference type="Pfam" id="PF10282">
    <property type="entry name" value="Lactonase"/>
    <property type="match status" value="2"/>
</dbReference>
<dbReference type="InterPro" id="IPR006644">
    <property type="entry name" value="Cadg"/>
</dbReference>
<dbReference type="GO" id="GO:0006006">
    <property type="term" value="P:glucose metabolic process"/>
    <property type="evidence" value="ECO:0007669"/>
    <property type="project" value="UniProtKB-KW"/>
</dbReference>
<reference evidence="5" key="1">
    <citation type="journal article" date="2024" name="Int. J. Syst. Evol. Microbiol.">
        <title>Pectobacterium araliae sp. nov., a pathogen causing bacterial soft rot of Japanese angelica tree in Japan.</title>
        <authorList>
            <person name="Sawada H."/>
            <person name="Someya N."/>
            <person name="Morohoshi T."/>
            <person name="Ono M."/>
            <person name="Satou M."/>
        </authorList>
    </citation>
    <scope>NUCLEOTIDE SEQUENCE [LARGE SCALE GENOMIC DNA]</scope>
    <source>
        <strain evidence="5">MAFF 302110</strain>
    </source>
</reference>
<dbReference type="SUPFAM" id="SSF50969">
    <property type="entry name" value="YVTN repeat-like/Quinoprotein amine dehydrogenase"/>
    <property type="match status" value="3"/>
</dbReference>
<dbReference type="EMBL" id="AP028908">
    <property type="protein sequence ID" value="BES83623.1"/>
    <property type="molecule type" value="Genomic_DNA"/>
</dbReference>
<dbReference type="InterPro" id="IPR011044">
    <property type="entry name" value="Quino_amine_DH_bsu"/>
</dbReference>
<keyword evidence="5" id="KW-1185">Reference proteome</keyword>
<dbReference type="RefSeq" id="WP_338659507.1">
    <property type="nucleotide sequence ID" value="NZ_AP028908.1"/>
</dbReference>
<dbReference type="Proteomes" id="UP001377830">
    <property type="component" value="Chromosome"/>
</dbReference>
<keyword evidence="2" id="KW-0313">Glucose metabolism</keyword>
<dbReference type="GO" id="GO:0005509">
    <property type="term" value="F:calcium ion binding"/>
    <property type="evidence" value="ECO:0007669"/>
    <property type="project" value="InterPro"/>
</dbReference>
<feature type="domain" description="Dystroglycan-type cadherin-like" evidence="3">
    <location>
        <begin position="1378"/>
        <end position="1478"/>
    </location>
</feature>
<evidence type="ECO:0000313" key="5">
    <source>
        <dbReference type="Proteomes" id="UP001377830"/>
    </source>
</evidence>
<sequence>MTFSRSKSGSAFARTPRQAWVLEPRMMFDAAAVVTAVEVAEQAQPVELAEVKTPIDGGDVAESSGALADTGEHPILDADIGALIDAGKIDINGIQDVASAEDKVYVISTTESGDVSTLSVYQRGADGELVEQHSVDSNTLSALAGATDIRVSDDGNTVYVVGSKGISLFSHDAASGELTSQGSVGADLGMVSDIVVQDDHIYVTAGGSLTVFSRDDNVWAVKDTETTLDVDTQFTALSLSADSKYLYVGTTGGTTLVSVFHVGNDGSLEFVASAQGKDPNATEQFYFASALTLSPDGKTLYVADDGFLHVLSVADDGKLSAQSAIEQSGIAKGVIVSADGAMLFLVGEKQIELYARSADGSLTKSGTKSFGDFSDEVRNITLSADGTRLYLVGQFSWSDALLALELKPTSSTYVEDGDAIALLPGGRLSDPQLDALNGGLGDYRGSSITISRQDGALSEDTFGFKADNGLTLDGNNILKDSVTIATFTPLNGLLTVTFTTAVTKADAQNVLRQMTYSNTNNDPQNVATFNITLDDGENNRNTLTTEIIVENRNDAAKVSTDALTPIFNVGGERVKLFENTDIDTVESGQKISRVVITLEPSDVNDVLGVDQGRILLDNATSGTATTATGMTYMVTIEEGKTVVTLYLGETSEHTAGVIDSLTYGNSGNTQSGTRTISLQVVEDVDWEHPEPKNDVTIFKQSAVVTFAPSSSPNTAPTLGNDVAPEPYTEQAPPVAVAPGATVSDAQMDAFNGGRGNYDGAVITVTLGEGKSSADTLGLAAGNDLSLKGATLLKGDNAIGTVSNVNGVLTFTFSDAAGSIPTTADVQNVLRQITYASSSDVPPESVAVSITLADQRGLASAALGISIIINAVNDVPTASADPVLSQGDLEHLQALDLAESGLTTPTASVASADGKWVYIADGHGVIALFSRDTSNGELTFQHTISSVANITQLQLTSDGAGLYALQTEGNSNTIVWFAVDAQGGLEQKGTLGDLWDLQGMTLSEDGRNLYLIDQFTVKMYSRDTTSGALNHIDDLANDMSTPPYLWAPTNIVSQGDRVFVVTDAGNGSTLIVYQRDGSGGLTALANIHSGNIDAAGNTVNLSALRYIAVSDDGSTIFVSNSRNTSLNGWTGEFEVTENPQKIDAFHLDPLTGELTHLSTIDGGLTVEDIALSADARVLYVTQSDGSLTRYVLSDNTLIKLDTPINNGAGSTHLLPVDGGLITVGNGITVLDEASSLPIYHVDGPAVIVAPAIVLSDAELDALNGGAGNYQGASITLQRGETASAGDRFDFTAGNGFTLANGVISKEGQAVATFTQVHGKLTVTFTAALSRADTTALARQISWATSAALTGNTTSLTLVLNDGEADSAAQTLGITLSREVNLPPVGHAELFTPPTAQAGTNWVYALPAGLFSDPENDTLTVRLDAAQLPNGVIFDSATRTLSGTPSTAGTFNLTITATDSAGNATVLSVALTVNAASTPVDPGTPTEPVNPDNTAAVAPVILVQQSVNLPIDAGEREHEQPLGAIVADLSRSETQLSPANTNIEPIRQRDADTARQSDAPWVLDPVMSQLMPTLDQVNFSSRDNTAVRDSSAISPADSTLFLSVRGQTTSLESAFSSVQGALQPDASGALAFSLPQRMFSVREGNATLTLQLANGRPLPAWVQFDARSGVVRITDASAVQVNQIQLVLKAQAADGTSRTVPITLQIGQGDGAAMATDRGARQLPSHATQNDEVERLAPAGKTAFTEQLRQHQPEQDALLAALSELSSLRA</sequence>
<dbReference type="PANTHER" id="PTHR30344:SF1">
    <property type="entry name" value="6-PHOSPHOGLUCONOLACTONASE"/>
    <property type="match status" value="1"/>
</dbReference>
<proteinExistence type="inferred from homology"/>
<evidence type="ECO:0000256" key="1">
    <source>
        <dbReference type="ARBA" id="ARBA00005564"/>
    </source>
</evidence>
<dbReference type="InterPro" id="IPR050282">
    <property type="entry name" value="Cycloisomerase_2"/>
</dbReference>
<accession>A0AAN0MK27</accession>
<dbReference type="InterPro" id="IPR013783">
    <property type="entry name" value="Ig-like_fold"/>
</dbReference>
<dbReference type="SMART" id="SM00736">
    <property type="entry name" value="CADG"/>
    <property type="match status" value="2"/>
</dbReference>
<dbReference type="GO" id="GO:0017057">
    <property type="term" value="F:6-phosphogluconolactonase activity"/>
    <property type="evidence" value="ECO:0007669"/>
    <property type="project" value="TreeGrafter"/>
</dbReference>
<dbReference type="SUPFAM" id="SSF49313">
    <property type="entry name" value="Cadherin-like"/>
    <property type="match status" value="2"/>
</dbReference>
<dbReference type="InterPro" id="IPR019405">
    <property type="entry name" value="Lactonase_7-beta_prop"/>
</dbReference>
<dbReference type="PANTHER" id="PTHR30344">
    <property type="entry name" value="6-PHOSPHOGLUCONOLACTONASE-RELATED"/>
    <property type="match status" value="1"/>
</dbReference>
<dbReference type="InterPro" id="IPR015919">
    <property type="entry name" value="Cadherin-like_sf"/>
</dbReference>
<organism evidence="4 5">
    <name type="scientific">Pectobacterium araliae</name>
    <dbReference type="NCBI Taxonomy" id="3073862"/>
    <lineage>
        <taxon>Bacteria</taxon>
        <taxon>Pseudomonadati</taxon>
        <taxon>Pseudomonadota</taxon>
        <taxon>Gammaproteobacteria</taxon>
        <taxon>Enterobacterales</taxon>
        <taxon>Pectobacteriaceae</taxon>
        <taxon>Pectobacterium</taxon>
    </lineage>
</organism>
<evidence type="ECO:0000256" key="2">
    <source>
        <dbReference type="ARBA" id="ARBA00022526"/>
    </source>
</evidence>
<dbReference type="GO" id="GO:0016020">
    <property type="term" value="C:membrane"/>
    <property type="evidence" value="ECO:0007669"/>
    <property type="project" value="InterPro"/>
</dbReference>